<dbReference type="InterPro" id="IPR008493">
    <property type="entry name" value="Hikeshi-like_N"/>
</dbReference>
<name>A0A3N4L9J2_9PEZI</name>
<organism evidence="4 5">
    <name type="scientific">Terfezia boudieri ATCC MYA-4762</name>
    <dbReference type="NCBI Taxonomy" id="1051890"/>
    <lineage>
        <taxon>Eukaryota</taxon>
        <taxon>Fungi</taxon>
        <taxon>Dikarya</taxon>
        <taxon>Ascomycota</taxon>
        <taxon>Pezizomycotina</taxon>
        <taxon>Pezizomycetes</taxon>
        <taxon>Pezizales</taxon>
        <taxon>Pezizaceae</taxon>
        <taxon>Terfezia</taxon>
    </lineage>
</organism>
<dbReference type="FunCoup" id="A0A3N4L9J2">
    <property type="interactions" value="356"/>
</dbReference>
<dbReference type="OrthoDB" id="10248398at2759"/>
<dbReference type="PANTHER" id="PTHR12925:SF0">
    <property type="entry name" value="PROTEIN HIKESHI"/>
    <property type="match status" value="1"/>
</dbReference>
<reference evidence="4 5" key="1">
    <citation type="journal article" date="2018" name="Nat. Ecol. Evol.">
        <title>Pezizomycetes genomes reveal the molecular basis of ectomycorrhizal truffle lifestyle.</title>
        <authorList>
            <person name="Murat C."/>
            <person name="Payen T."/>
            <person name="Noel B."/>
            <person name="Kuo A."/>
            <person name="Morin E."/>
            <person name="Chen J."/>
            <person name="Kohler A."/>
            <person name="Krizsan K."/>
            <person name="Balestrini R."/>
            <person name="Da Silva C."/>
            <person name="Montanini B."/>
            <person name="Hainaut M."/>
            <person name="Levati E."/>
            <person name="Barry K.W."/>
            <person name="Belfiori B."/>
            <person name="Cichocki N."/>
            <person name="Clum A."/>
            <person name="Dockter R.B."/>
            <person name="Fauchery L."/>
            <person name="Guy J."/>
            <person name="Iotti M."/>
            <person name="Le Tacon F."/>
            <person name="Lindquist E.A."/>
            <person name="Lipzen A."/>
            <person name="Malagnac F."/>
            <person name="Mello A."/>
            <person name="Molinier V."/>
            <person name="Miyauchi S."/>
            <person name="Poulain J."/>
            <person name="Riccioni C."/>
            <person name="Rubini A."/>
            <person name="Sitrit Y."/>
            <person name="Splivallo R."/>
            <person name="Traeger S."/>
            <person name="Wang M."/>
            <person name="Zifcakova L."/>
            <person name="Wipf D."/>
            <person name="Zambonelli A."/>
            <person name="Paolocci F."/>
            <person name="Nowrousian M."/>
            <person name="Ottonello S."/>
            <person name="Baldrian P."/>
            <person name="Spatafora J.W."/>
            <person name="Henrissat B."/>
            <person name="Nagy L.G."/>
            <person name="Aury J.M."/>
            <person name="Wincker P."/>
            <person name="Grigoriev I.V."/>
            <person name="Bonfante P."/>
            <person name="Martin F.M."/>
        </authorList>
    </citation>
    <scope>NUCLEOTIDE SEQUENCE [LARGE SCALE GENOMIC DNA]</scope>
    <source>
        <strain evidence="4 5">ATCC MYA-4762</strain>
    </source>
</reference>
<dbReference type="GO" id="GO:0005829">
    <property type="term" value="C:cytosol"/>
    <property type="evidence" value="ECO:0007669"/>
    <property type="project" value="TreeGrafter"/>
</dbReference>
<evidence type="ECO:0000313" key="4">
    <source>
        <dbReference type="EMBL" id="RPB19563.1"/>
    </source>
</evidence>
<dbReference type="GO" id="GO:0061608">
    <property type="term" value="F:nuclear import signal receptor activity"/>
    <property type="evidence" value="ECO:0007669"/>
    <property type="project" value="TreeGrafter"/>
</dbReference>
<dbReference type="GO" id="GO:0006606">
    <property type="term" value="P:protein import into nucleus"/>
    <property type="evidence" value="ECO:0007669"/>
    <property type="project" value="TreeGrafter"/>
</dbReference>
<protein>
    <submittedName>
        <fullName evidence="4">DUF775-domain-containing protein</fullName>
    </submittedName>
</protein>
<dbReference type="Pfam" id="PF21057">
    <property type="entry name" value="Hikeshi-like_C"/>
    <property type="match status" value="1"/>
</dbReference>
<gene>
    <name evidence="4" type="ORF">L211DRAFT_842467</name>
</gene>
<dbReference type="AlphaFoldDB" id="A0A3N4L9J2"/>
<dbReference type="EMBL" id="ML121587">
    <property type="protein sequence ID" value="RPB19563.1"/>
    <property type="molecule type" value="Genomic_DNA"/>
</dbReference>
<evidence type="ECO:0000256" key="1">
    <source>
        <dbReference type="ARBA" id="ARBA00006623"/>
    </source>
</evidence>
<dbReference type="Proteomes" id="UP000267821">
    <property type="component" value="Unassembled WGS sequence"/>
</dbReference>
<keyword evidence="5" id="KW-1185">Reference proteome</keyword>
<feature type="domain" description="Hikeshi-like N-terminal" evidence="2">
    <location>
        <begin position="5"/>
        <end position="145"/>
    </location>
</feature>
<comment type="similarity">
    <text evidence="1">Belongs to the OPI10 family.</text>
</comment>
<feature type="domain" description="Hikeshi-like C-terminal" evidence="3">
    <location>
        <begin position="175"/>
        <end position="233"/>
    </location>
</feature>
<evidence type="ECO:0000259" key="3">
    <source>
        <dbReference type="Pfam" id="PF21057"/>
    </source>
</evidence>
<sequence length="235" mass="24354">MFGCIAAGRPVQTNLNVLSPTQYSILLPASPAQPLNHLVVFLLPNASLPPDTAASVYIQLSPTQPFILLGAIGNEKPSAIFRVKGLSSAAGGDVDADDMTDESASGIGVGGGASAGSSSETTATTVTLGIAIEPLSSVLASLSSLPSTIQFAQTPRTATPAPGQLVLATSKPPTVLSLAGRIIKNAFNYLSSFAVKADIPGQGVMDVVPLKAFQDWWVKFEKKVEFDPGFLERDD</sequence>
<proteinExistence type="inferred from homology"/>
<dbReference type="PANTHER" id="PTHR12925">
    <property type="entry name" value="HIKESHI FAMILY MEMBER"/>
    <property type="match status" value="1"/>
</dbReference>
<dbReference type="GO" id="GO:0005634">
    <property type="term" value="C:nucleus"/>
    <property type="evidence" value="ECO:0007669"/>
    <property type="project" value="TreeGrafter"/>
</dbReference>
<dbReference type="Pfam" id="PF05603">
    <property type="entry name" value="Hikeshi-like_N"/>
    <property type="match status" value="1"/>
</dbReference>
<evidence type="ECO:0000313" key="5">
    <source>
        <dbReference type="Proteomes" id="UP000267821"/>
    </source>
</evidence>
<evidence type="ECO:0000259" key="2">
    <source>
        <dbReference type="Pfam" id="PF05603"/>
    </source>
</evidence>
<dbReference type="InParanoid" id="A0A3N4L9J2"/>
<dbReference type="STRING" id="1051890.A0A3N4L9J2"/>
<accession>A0A3N4L9J2</accession>
<dbReference type="InterPro" id="IPR031318">
    <property type="entry name" value="OPI10"/>
</dbReference>
<dbReference type="InterPro" id="IPR048364">
    <property type="entry name" value="Hikeshi-like_C"/>
</dbReference>